<dbReference type="RefSeq" id="WP_246428359.1">
    <property type="nucleotide sequence ID" value="NZ_JACIEU010000021.1"/>
</dbReference>
<accession>A0A7W6PXQ7</accession>
<organism evidence="2 3">
    <name type="scientific">Sphingobium scionense</name>
    <dbReference type="NCBI Taxonomy" id="1404341"/>
    <lineage>
        <taxon>Bacteria</taxon>
        <taxon>Pseudomonadati</taxon>
        <taxon>Pseudomonadota</taxon>
        <taxon>Alphaproteobacteria</taxon>
        <taxon>Sphingomonadales</taxon>
        <taxon>Sphingomonadaceae</taxon>
        <taxon>Sphingobium</taxon>
    </lineage>
</organism>
<proteinExistence type="predicted"/>
<keyword evidence="1" id="KW-0472">Membrane</keyword>
<evidence type="ECO:0000313" key="2">
    <source>
        <dbReference type="EMBL" id="MBB4150524.1"/>
    </source>
</evidence>
<keyword evidence="1" id="KW-0812">Transmembrane</keyword>
<feature type="transmembrane region" description="Helical" evidence="1">
    <location>
        <begin position="59"/>
        <end position="79"/>
    </location>
</feature>
<reference evidence="2 3" key="1">
    <citation type="submission" date="2020-08" db="EMBL/GenBank/DDBJ databases">
        <title>Genomic Encyclopedia of Type Strains, Phase IV (KMG-IV): sequencing the most valuable type-strain genomes for metagenomic binning, comparative biology and taxonomic classification.</title>
        <authorList>
            <person name="Goeker M."/>
        </authorList>
    </citation>
    <scope>NUCLEOTIDE SEQUENCE [LARGE SCALE GENOMIC DNA]</scope>
    <source>
        <strain evidence="2 3">DSM 19371</strain>
    </source>
</reference>
<keyword evidence="3" id="KW-1185">Reference proteome</keyword>
<dbReference type="EMBL" id="JACIEU010000021">
    <property type="protein sequence ID" value="MBB4150524.1"/>
    <property type="molecule type" value="Genomic_DNA"/>
</dbReference>
<keyword evidence="1" id="KW-1133">Transmembrane helix</keyword>
<evidence type="ECO:0000313" key="3">
    <source>
        <dbReference type="Proteomes" id="UP000590524"/>
    </source>
</evidence>
<evidence type="ECO:0000256" key="1">
    <source>
        <dbReference type="SAM" id="Phobius"/>
    </source>
</evidence>
<protein>
    <submittedName>
        <fullName evidence="2">Uncharacterized protein</fullName>
    </submittedName>
</protein>
<name>A0A7W6PXQ7_9SPHN</name>
<comment type="caution">
    <text evidence="2">The sequence shown here is derived from an EMBL/GenBank/DDBJ whole genome shotgun (WGS) entry which is preliminary data.</text>
</comment>
<dbReference type="Proteomes" id="UP000590524">
    <property type="component" value="Unassembled WGS sequence"/>
</dbReference>
<gene>
    <name evidence="2" type="ORF">GGQ90_004329</name>
</gene>
<dbReference type="AlphaFoldDB" id="A0A7W6PXQ7"/>
<sequence>MTHRSSRAEVRNPLLGLPAARLIRAMPADIRALLAVLLLELAAESRRRARSSWDSRKAFVAAYWATVAVYAGHVARILGGAGRRAASRKPFRVVQRGFPELAAANWAEASNLYCERRDRSGLGASMFPEALLLIAETPVGRISYNGRIWLPGEWEPDAQPLYDNRPPVGR</sequence>